<evidence type="ECO:0000313" key="2">
    <source>
        <dbReference type="EMBL" id="RSM91451.1"/>
    </source>
</evidence>
<reference evidence="2 3" key="1">
    <citation type="submission" date="2018-05" db="EMBL/GenBank/DDBJ databases">
        <title>Evolution of GPA BGCs.</title>
        <authorList>
            <person name="Waglechner N."/>
            <person name="Wright G.D."/>
        </authorList>
    </citation>
    <scope>NUCLEOTIDE SEQUENCE [LARGE SCALE GENOMIC DNA]</scope>
    <source>
        <strain evidence="2 3">A82846</strain>
    </source>
</reference>
<evidence type="ECO:0000313" key="3">
    <source>
        <dbReference type="Proteomes" id="UP000287547"/>
    </source>
</evidence>
<proteinExistence type="predicted"/>
<protein>
    <submittedName>
        <fullName evidence="2">DUF3040 domain-containing protein</fullName>
    </submittedName>
</protein>
<keyword evidence="1" id="KW-1133">Transmembrane helix</keyword>
<keyword evidence="1" id="KW-0812">Transmembrane</keyword>
<dbReference type="Proteomes" id="UP000287547">
    <property type="component" value="Unassembled WGS sequence"/>
</dbReference>
<dbReference type="EMBL" id="QHKI01000001">
    <property type="protein sequence ID" value="RSM91451.1"/>
    <property type="molecule type" value="Genomic_DNA"/>
</dbReference>
<sequence length="82" mass="8667">MNRQEQRALRAIEKNIKVDDPELAEKLRSFGGGVSGRTQWYAGSLAVVLILLGAGSGAAALLLTGVLIAIGLVLKWTAQALH</sequence>
<organism evidence="2 3">
    <name type="scientific">Kibdelosporangium aridum</name>
    <dbReference type="NCBI Taxonomy" id="2030"/>
    <lineage>
        <taxon>Bacteria</taxon>
        <taxon>Bacillati</taxon>
        <taxon>Actinomycetota</taxon>
        <taxon>Actinomycetes</taxon>
        <taxon>Pseudonocardiales</taxon>
        <taxon>Pseudonocardiaceae</taxon>
        <taxon>Kibdelosporangium</taxon>
    </lineage>
</organism>
<dbReference type="OrthoDB" id="3701255at2"/>
<keyword evidence="1" id="KW-0472">Membrane</keyword>
<feature type="transmembrane region" description="Helical" evidence="1">
    <location>
        <begin position="45"/>
        <end position="74"/>
    </location>
</feature>
<name>A0A428ZTW0_KIBAR</name>
<dbReference type="InterPro" id="IPR021401">
    <property type="entry name" value="DUF3040"/>
</dbReference>
<accession>A0A428ZTW0</accession>
<dbReference type="AlphaFoldDB" id="A0A428ZTW0"/>
<evidence type="ECO:0000256" key="1">
    <source>
        <dbReference type="SAM" id="Phobius"/>
    </source>
</evidence>
<gene>
    <name evidence="2" type="ORF">DMH04_00085</name>
</gene>
<dbReference type="RefSeq" id="WP_037256379.1">
    <property type="nucleotide sequence ID" value="NZ_QHKI01000001.1"/>
</dbReference>
<comment type="caution">
    <text evidence="2">The sequence shown here is derived from an EMBL/GenBank/DDBJ whole genome shotgun (WGS) entry which is preliminary data.</text>
</comment>
<dbReference type="Pfam" id="PF11239">
    <property type="entry name" value="DUF3040"/>
    <property type="match status" value="1"/>
</dbReference>